<sequence>MKKGMICLFITLLCGYGLAQASVRDEIAQLEAHKIPSTAPQIEDVPSPVKAPKAANTIRLSSGAVVNLNDFNIVLFMQQSCSYCKQFDPVLRGVSESTGLKVFPYTLDGQGDESYPNALPAPPEVVVSFFQELPVATPTAFLVNVHTMQTYPLFQGVMTPDQLMARLDEVLVISQRPQ</sequence>
<proteinExistence type="predicted"/>
<evidence type="ECO:0000313" key="4">
    <source>
        <dbReference type="Proteomes" id="UP000044625"/>
    </source>
</evidence>
<dbReference type="STRING" id="1288385.ERS137968_04239"/>
<dbReference type="EMBL" id="CWJL01000034">
    <property type="protein sequence ID" value="CRY69099.1"/>
    <property type="molecule type" value="Genomic_DNA"/>
</dbReference>
<dbReference type="Proteomes" id="UP000044625">
    <property type="component" value="Unassembled WGS sequence"/>
</dbReference>
<dbReference type="Pfam" id="PF13728">
    <property type="entry name" value="TraF"/>
    <property type="match status" value="1"/>
</dbReference>
<gene>
    <name evidence="2" type="ORF">ERS008529_03917</name>
    <name evidence="3" type="ORF">ERS137968_04239</name>
</gene>
<name>A0A0T9R1T1_9GAMM</name>
<dbReference type="SUPFAM" id="SSF52833">
    <property type="entry name" value="Thioredoxin-like"/>
    <property type="match status" value="1"/>
</dbReference>
<keyword evidence="1" id="KW-0732">Signal</keyword>
<dbReference type="AlphaFoldDB" id="A0A0T9R1T1"/>
<dbReference type="NCBIfam" id="TIGR02738">
    <property type="entry name" value="TrbB"/>
    <property type="match status" value="1"/>
</dbReference>
<feature type="signal peptide" evidence="1">
    <location>
        <begin position="1"/>
        <end position="21"/>
    </location>
</feature>
<keyword evidence="4" id="KW-1185">Reference proteome</keyword>
<dbReference type="Proteomes" id="UP000045840">
    <property type="component" value="Unassembled WGS sequence"/>
</dbReference>
<accession>A0A0T9R1T1</accession>
<evidence type="ECO:0000256" key="1">
    <source>
        <dbReference type="SAM" id="SignalP"/>
    </source>
</evidence>
<reference evidence="3 4" key="3">
    <citation type="submission" date="2015-03" db="EMBL/GenBank/DDBJ databases">
        <authorList>
            <consortium name="Pathogen Informatics"/>
            <person name="Murphy D."/>
        </authorList>
    </citation>
    <scope>NUCLEOTIDE SEQUENCE [LARGE SCALE GENOMIC DNA]</scope>
    <source>
        <strain evidence="3">Type strain: CIP110230</strain>
        <strain evidence="4">type strain: CIP110230</strain>
    </source>
</reference>
<dbReference type="InterPro" id="IPR036249">
    <property type="entry name" value="Thioredoxin-like_sf"/>
</dbReference>
<evidence type="ECO:0000313" key="2">
    <source>
        <dbReference type="EMBL" id="CNI40224.1"/>
    </source>
</evidence>
<evidence type="ECO:0000313" key="5">
    <source>
        <dbReference type="Proteomes" id="UP000045840"/>
    </source>
</evidence>
<organism evidence="2 5">
    <name type="scientific">Yersinia pekkanenii</name>
    <dbReference type="NCBI Taxonomy" id="1288385"/>
    <lineage>
        <taxon>Bacteria</taxon>
        <taxon>Pseudomonadati</taxon>
        <taxon>Pseudomonadota</taxon>
        <taxon>Gammaproteobacteria</taxon>
        <taxon>Enterobacterales</taxon>
        <taxon>Yersiniaceae</taxon>
        <taxon>Yersinia</taxon>
    </lineage>
</organism>
<dbReference type="InterPro" id="IPR039555">
    <property type="entry name" value="TraF/TrbB"/>
</dbReference>
<dbReference type="InterPro" id="IPR014109">
    <property type="entry name" value="Thiol-disulphide_isomerase_rbB"/>
</dbReference>
<dbReference type="Gene3D" id="3.40.30.10">
    <property type="entry name" value="Glutaredoxin"/>
    <property type="match status" value="1"/>
</dbReference>
<reference evidence="2" key="2">
    <citation type="submission" date="2015-03" db="EMBL/GenBank/DDBJ databases">
        <authorList>
            <person name="Murphy D."/>
        </authorList>
    </citation>
    <scope>NUCLEOTIDE SEQUENCE [LARGE SCALE GENOMIC DNA]</scope>
    <source>
        <strain evidence="2">A125KOH2</strain>
    </source>
</reference>
<reference evidence="5" key="1">
    <citation type="submission" date="2015-03" db="EMBL/GenBank/DDBJ databases">
        <authorList>
            <consortium name="Pathogen Informatics"/>
        </authorList>
    </citation>
    <scope>NUCLEOTIDE SEQUENCE [LARGE SCALE GENOMIC DNA]</scope>
    <source>
        <strain evidence="5">A125KOH2</strain>
    </source>
</reference>
<feature type="chain" id="PRO_5006695876" evidence="1">
    <location>
        <begin position="22"/>
        <end position="178"/>
    </location>
</feature>
<evidence type="ECO:0000313" key="3">
    <source>
        <dbReference type="EMBL" id="CRY69099.1"/>
    </source>
</evidence>
<dbReference type="RefSeq" id="WP_235801412.1">
    <property type="nucleotide sequence ID" value="NZ_CAWMMU010000034.1"/>
</dbReference>
<dbReference type="NCBIfam" id="NF010288">
    <property type="entry name" value="PRK13728.1"/>
    <property type="match status" value="1"/>
</dbReference>
<dbReference type="EMBL" id="CQAZ01000046">
    <property type="protein sequence ID" value="CNI40224.1"/>
    <property type="molecule type" value="Genomic_DNA"/>
</dbReference>
<protein>
    <submittedName>
        <fullName evidence="2">Conjugal transfer protein TrbB</fullName>
    </submittedName>
</protein>